<evidence type="ECO:0000256" key="3">
    <source>
        <dbReference type="ARBA" id="ARBA00023163"/>
    </source>
</evidence>
<dbReference type="GO" id="GO:0003700">
    <property type="term" value="F:DNA-binding transcription factor activity"/>
    <property type="evidence" value="ECO:0007669"/>
    <property type="project" value="TreeGrafter"/>
</dbReference>
<dbReference type="AlphaFoldDB" id="A0A3P7S1E0"/>
<keyword evidence="3" id="KW-0804">Transcription</keyword>
<dbReference type="KEGG" id="cbar:PATL70BA_2763"/>
<dbReference type="PANTHER" id="PTHR30146">
    <property type="entry name" value="LACI-RELATED TRANSCRIPTIONAL REPRESSOR"/>
    <property type="match status" value="1"/>
</dbReference>
<gene>
    <name evidence="5" type="ORF">PATL70BA_2763</name>
</gene>
<sequence length="339" mass="37640">MNIKDVANCAGVSISTVSRVINNTAKVSEDARKRVEAVLKETGYRPNSLARELQQNKTYTIGVLICVTELSMSSLSQSINAITDVLKANNYNIMLANSRYHADEELSIFNTFKEKRVDGILYFAAGFAKKHYAMLKNYKIPIVMIGQKSNYIDMPYVIHDDFYAAKTATEYLIQMGHQDIGFIGLPDYDEAAGLERKKGYKLAHEMNNIPLNPSRMTEGDFSIESGYEAMKILLKNPDDRPTAVFATTDFMAIGAISCANDMGLKVPDDISVMGFDDVHVAAFYQPPLTTIHTDTHAVGTKAAELLLSLMDKENPNKITKYVASYSLMERGSVRPLSSI</sequence>
<evidence type="ECO:0000313" key="5">
    <source>
        <dbReference type="EMBL" id="VDN48666.1"/>
    </source>
</evidence>
<keyword evidence="1" id="KW-0805">Transcription regulation</keyword>
<organism evidence="5 6">
    <name type="scientific">Petrocella atlantisensis</name>
    <dbReference type="NCBI Taxonomy" id="2173034"/>
    <lineage>
        <taxon>Bacteria</taxon>
        <taxon>Bacillati</taxon>
        <taxon>Bacillota</taxon>
        <taxon>Clostridia</taxon>
        <taxon>Lachnospirales</taxon>
        <taxon>Vallitaleaceae</taxon>
        <taxon>Petrocella</taxon>
    </lineage>
</organism>
<dbReference type="SUPFAM" id="SSF53822">
    <property type="entry name" value="Periplasmic binding protein-like I"/>
    <property type="match status" value="1"/>
</dbReference>
<dbReference type="Pfam" id="PF00356">
    <property type="entry name" value="LacI"/>
    <property type="match status" value="1"/>
</dbReference>
<dbReference type="Proteomes" id="UP000279029">
    <property type="component" value="Chromosome"/>
</dbReference>
<keyword evidence="2" id="KW-0238">DNA-binding</keyword>
<reference evidence="5 6" key="1">
    <citation type="submission" date="2018-09" db="EMBL/GenBank/DDBJ databases">
        <authorList>
            <person name="Postec A."/>
        </authorList>
    </citation>
    <scope>NUCLEOTIDE SEQUENCE [LARGE SCALE GENOMIC DNA]</scope>
    <source>
        <strain evidence="5">70B-A</strain>
    </source>
</reference>
<dbReference type="GO" id="GO:0000976">
    <property type="term" value="F:transcription cis-regulatory region binding"/>
    <property type="evidence" value="ECO:0007669"/>
    <property type="project" value="TreeGrafter"/>
</dbReference>
<dbReference type="PROSITE" id="PS00356">
    <property type="entry name" value="HTH_LACI_1"/>
    <property type="match status" value="1"/>
</dbReference>
<evidence type="ECO:0000313" key="6">
    <source>
        <dbReference type="Proteomes" id="UP000279029"/>
    </source>
</evidence>
<protein>
    <submittedName>
        <fullName evidence="5">LacI family transcriptional regulator</fullName>
    </submittedName>
</protein>
<evidence type="ECO:0000256" key="2">
    <source>
        <dbReference type="ARBA" id="ARBA00023125"/>
    </source>
</evidence>
<dbReference type="SUPFAM" id="SSF47413">
    <property type="entry name" value="lambda repressor-like DNA-binding domains"/>
    <property type="match status" value="1"/>
</dbReference>
<dbReference type="CDD" id="cd06267">
    <property type="entry name" value="PBP1_LacI_sugar_binding-like"/>
    <property type="match status" value="1"/>
</dbReference>
<dbReference type="EMBL" id="LR130778">
    <property type="protein sequence ID" value="VDN48666.1"/>
    <property type="molecule type" value="Genomic_DNA"/>
</dbReference>
<proteinExistence type="predicted"/>
<evidence type="ECO:0000256" key="1">
    <source>
        <dbReference type="ARBA" id="ARBA00023015"/>
    </source>
</evidence>
<name>A0A3P7S1E0_9FIRM</name>
<dbReference type="InterPro" id="IPR000843">
    <property type="entry name" value="HTH_LacI"/>
</dbReference>
<dbReference type="PROSITE" id="PS50932">
    <property type="entry name" value="HTH_LACI_2"/>
    <property type="match status" value="1"/>
</dbReference>
<dbReference type="RefSeq" id="WP_125137771.1">
    <property type="nucleotide sequence ID" value="NZ_LR130778.1"/>
</dbReference>
<dbReference type="PRINTS" id="PR00036">
    <property type="entry name" value="HTHLACI"/>
</dbReference>
<feature type="domain" description="HTH lacI-type" evidence="4">
    <location>
        <begin position="1"/>
        <end position="55"/>
    </location>
</feature>
<dbReference type="Pfam" id="PF13377">
    <property type="entry name" value="Peripla_BP_3"/>
    <property type="match status" value="1"/>
</dbReference>
<dbReference type="InterPro" id="IPR028082">
    <property type="entry name" value="Peripla_BP_I"/>
</dbReference>
<dbReference type="Gene3D" id="1.10.260.40">
    <property type="entry name" value="lambda repressor-like DNA-binding domains"/>
    <property type="match status" value="1"/>
</dbReference>
<dbReference type="InterPro" id="IPR010982">
    <property type="entry name" value="Lambda_DNA-bd_dom_sf"/>
</dbReference>
<evidence type="ECO:0000259" key="4">
    <source>
        <dbReference type="PROSITE" id="PS50932"/>
    </source>
</evidence>
<dbReference type="PANTHER" id="PTHR30146:SF109">
    <property type="entry name" value="HTH-TYPE TRANSCRIPTIONAL REGULATOR GALS"/>
    <property type="match status" value="1"/>
</dbReference>
<dbReference type="Gene3D" id="3.40.50.2300">
    <property type="match status" value="2"/>
</dbReference>
<dbReference type="CDD" id="cd01392">
    <property type="entry name" value="HTH_LacI"/>
    <property type="match status" value="1"/>
</dbReference>
<accession>A0A3P7S1E0</accession>
<dbReference type="OrthoDB" id="3180992at2"/>
<dbReference type="InterPro" id="IPR046335">
    <property type="entry name" value="LacI/GalR-like_sensor"/>
</dbReference>
<dbReference type="SMART" id="SM00354">
    <property type="entry name" value="HTH_LACI"/>
    <property type="match status" value="1"/>
</dbReference>
<keyword evidence="6" id="KW-1185">Reference proteome</keyword>